<evidence type="ECO:0000256" key="3">
    <source>
        <dbReference type="PIRSR" id="PIRSR606689-1"/>
    </source>
</evidence>
<comment type="caution">
    <text evidence="4">The sequence shown here is derived from an EMBL/GenBank/DDBJ whole genome shotgun (WGS) entry which is preliminary data.</text>
</comment>
<dbReference type="GO" id="GO:0006886">
    <property type="term" value="P:intracellular protein transport"/>
    <property type="evidence" value="ECO:0007669"/>
    <property type="project" value="TreeGrafter"/>
</dbReference>
<evidence type="ECO:0000313" key="5">
    <source>
        <dbReference type="Proteomes" id="UP001194468"/>
    </source>
</evidence>
<name>A0AAD4BJ30_BOLED</name>
<dbReference type="Gene3D" id="3.40.50.300">
    <property type="entry name" value="P-loop containing nucleotide triphosphate hydrolases"/>
    <property type="match status" value="1"/>
</dbReference>
<dbReference type="GO" id="GO:0005794">
    <property type="term" value="C:Golgi apparatus"/>
    <property type="evidence" value="ECO:0007669"/>
    <property type="project" value="TreeGrafter"/>
</dbReference>
<dbReference type="InterPro" id="IPR024156">
    <property type="entry name" value="Small_GTPase_ARF"/>
</dbReference>
<reference evidence="4" key="1">
    <citation type="submission" date="2019-10" db="EMBL/GenBank/DDBJ databases">
        <authorList>
            <consortium name="DOE Joint Genome Institute"/>
            <person name="Kuo A."/>
            <person name="Miyauchi S."/>
            <person name="Kiss E."/>
            <person name="Drula E."/>
            <person name="Kohler A."/>
            <person name="Sanchez-Garcia M."/>
            <person name="Andreopoulos B."/>
            <person name="Barry K.W."/>
            <person name="Bonito G."/>
            <person name="Buee M."/>
            <person name="Carver A."/>
            <person name="Chen C."/>
            <person name="Cichocki N."/>
            <person name="Clum A."/>
            <person name="Culley D."/>
            <person name="Crous P.W."/>
            <person name="Fauchery L."/>
            <person name="Girlanda M."/>
            <person name="Hayes R."/>
            <person name="Keri Z."/>
            <person name="LaButti K."/>
            <person name="Lipzen A."/>
            <person name="Lombard V."/>
            <person name="Magnuson J."/>
            <person name="Maillard F."/>
            <person name="Morin E."/>
            <person name="Murat C."/>
            <person name="Nolan M."/>
            <person name="Ohm R."/>
            <person name="Pangilinan J."/>
            <person name="Pereira M."/>
            <person name="Perotto S."/>
            <person name="Peter M."/>
            <person name="Riley R."/>
            <person name="Sitrit Y."/>
            <person name="Stielow B."/>
            <person name="Szollosi G."/>
            <person name="Zifcakova L."/>
            <person name="Stursova M."/>
            <person name="Spatafora J.W."/>
            <person name="Tedersoo L."/>
            <person name="Vaario L.-M."/>
            <person name="Yamada A."/>
            <person name="Yan M."/>
            <person name="Wang P."/>
            <person name="Xu J."/>
            <person name="Bruns T."/>
            <person name="Baldrian P."/>
            <person name="Vilgalys R."/>
            <person name="Henrissat B."/>
            <person name="Grigoriev I.V."/>
            <person name="Hibbett D."/>
            <person name="Nagy L.G."/>
            <person name="Martin F.M."/>
        </authorList>
    </citation>
    <scope>NUCLEOTIDE SEQUENCE</scope>
    <source>
        <strain evidence="4">BED1</strain>
    </source>
</reference>
<organism evidence="4 5">
    <name type="scientific">Boletus edulis BED1</name>
    <dbReference type="NCBI Taxonomy" id="1328754"/>
    <lineage>
        <taxon>Eukaryota</taxon>
        <taxon>Fungi</taxon>
        <taxon>Dikarya</taxon>
        <taxon>Basidiomycota</taxon>
        <taxon>Agaricomycotina</taxon>
        <taxon>Agaricomycetes</taxon>
        <taxon>Agaricomycetidae</taxon>
        <taxon>Boletales</taxon>
        <taxon>Boletineae</taxon>
        <taxon>Boletaceae</taxon>
        <taxon>Boletoideae</taxon>
        <taxon>Boletus</taxon>
    </lineage>
</organism>
<dbReference type="Proteomes" id="UP001194468">
    <property type="component" value="Unassembled WGS sequence"/>
</dbReference>
<proteinExistence type="predicted"/>
<dbReference type="GO" id="GO:0034067">
    <property type="term" value="P:protein localization to Golgi apparatus"/>
    <property type="evidence" value="ECO:0007669"/>
    <property type="project" value="TreeGrafter"/>
</dbReference>
<gene>
    <name evidence="4" type="ORF">L210DRAFT_3560529</name>
</gene>
<dbReference type="Pfam" id="PF00025">
    <property type="entry name" value="Arf"/>
    <property type="match status" value="1"/>
</dbReference>
<dbReference type="EMBL" id="WHUW01000050">
    <property type="protein sequence ID" value="KAF8431482.1"/>
    <property type="molecule type" value="Genomic_DNA"/>
</dbReference>
<evidence type="ECO:0000256" key="1">
    <source>
        <dbReference type="ARBA" id="ARBA00022741"/>
    </source>
</evidence>
<dbReference type="InterPro" id="IPR027417">
    <property type="entry name" value="P-loop_NTPase"/>
</dbReference>
<protein>
    <submittedName>
        <fullName evidence="4">Uncharacterized protein</fullName>
    </submittedName>
</protein>
<accession>A0AAD4BJ30</accession>
<dbReference type="PANTHER" id="PTHR45909:SF1">
    <property type="entry name" value="ADP-RIBOSYLATION FACTOR-RELATED PROTEIN 1"/>
    <property type="match status" value="1"/>
</dbReference>
<reference evidence="4" key="2">
    <citation type="journal article" date="2020" name="Nat. Commun.">
        <title>Large-scale genome sequencing of mycorrhizal fungi provides insights into the early evolution of symbiotic traits.</title>
        <authorList>
            <person name="Miyauchi S."/>
            <person name="Kiss E."/>
            <person name="Kuo A."/>
            <person name="Drula E."/>
            <person name="Kohler A."/>
            <person name="Sanchez-Garcia M."/>
            <person name="Morin E."/>
            <person name="Andreopoulos B."/>
            <person name="Barry K.W."/>
            <person name="Bonito G."/>
            <person name="Buee M."/>
            <person name="Carver A."/>
            <person name="Chen C."/>
            <person name="Cichocki N."/>
            <person name="Clum A."/>
            <person name="Culley D."/>
            <person name="Crous P.W."/>
            <person name="Fauchery L."/>
            <person name="Girlanda M."/>
            <person name="Hayes R.D."/>
            <person name="Keri Z."/>
            <person name="LaButti K."/>
            <person name="Lipzen A."/>
            <person name="Lombard V."/>
            <person name="Magnuson J."/>
            <person name="Maillard F."/>
            <person name="Murat C."/>
            <person name="Nolan M."/>
            <person name="Ohm R.A."/>
            <person name="Pangilinan J."/>
            <person name="Pereira M.F."/>
            <person name="Perotto S."/>
            <person name="Peter M."/>
            <person name="Pfister S."/>
            <person name="Riley R."/>
            <person name="Sitrit Y."/>
            <person name="Stielow J.B."/>
            <person name="Szollosi G."/>
            <person name="Zifcakova L."/>
            <person name="Stursova M."/>
            <person name="Spatafora J.W."/>
            <person name="Tedersoo L."/>
            <person name="Vaario L.M."/>
            <person name="Yamada A."/>
            <person name="Yan M."/>
            <person name="Wang P."/>
            <person name="Xu J."/>
            <person name="Bruns T."/>
            <person name="Baldrian P."/>
            <person name="Vilgalys R."/>
            <person name="Dunand C."/>
            <person name="Henrissat B."/>
            <person name="Grigoriev I.V."/>
            <person name="Hibbett D."/>
            <person name="Nagy L.G."/>
            <person name="Martin F.M."/>
        </authorList>
    </citation>
    <scope>NUCLEOTIDE SEQUENCE</scope>
    <source>
        <strain evidence="4">BED1</strain>
    </source>
</reference>
<keyword evidence="2 3" id="KW-0342">GTP-binding</keyword>
<feature type="binding site" evidence="3">
    <location>
        <begin position="82"/>
        <end position="85"/>
    </location>
    <ligand>
        <name>GTP</name>
        <dbReference type="ChEBI" id="CHEBI:37565"/>
    </ligand>
</feature>
<dbReference type="GO" id="GO:0005525">
    <property type="term" value="F:GTP binding"/>
    <property type="evidence" value="ECO:0007669"/>
    <property type="project" value="UniProtKB-KW"/>
</dbReference>
<evidence type="ECO:0000256" key="2">
    <source>
        <dbReference type="ARBA" id="ARBA00023134"/>
    </source>
</evidence>
<dbReference type="InterPro" id="IPR006689">
    <property type="entry name" value="Small_GTPase_ARF/SAR"/>
</dbReference>
<dbReference type="SUPFAM" id="SSF52540">
    <property type="entry name" value="P-loop containing nucleoside triphosphate hydrolases"/>
    <property type="match status" value="1"/>
</dbReference>
<dbReference type="GO" id="GO:0043001">
    <property type="term" value="P:Golgi to plasma membrane protein transport"/>
    <property type="evidence" value="ECO:0007669"/>
    <property type="project" value="TreeGrafter"/>
</dbReference>
<keyword evidence="5" id="KW-1185">Reference proteome</keyword>
<sequence length="175" mass="19694">MTDADILAQHHASLCPPGLDPSKIGPTVGQNTGKVSLPSTILSFFDLGQRSMRERLGEGWEVFDSVLSSPRILNFPLLLPANKQDTSTSMSATEIRQDYEVWDHHRRDSARRRYAEEEGEEEEGKKRRIASLEVLGVSALEGQGVREAVDWLFLRVQNSRQDLGDRTTRTGWWSG</sequence>
<keyword evidence="1 3" id="KW-0547">Nucleotide-binding</keyword>
<evidence type="ECO:0000313" key="4">
    <source>
        <dbReference type="EMBL" id="KAF8431482.1"/>
    </source>
</evidence>
<dbReference type="AlphaFoldDB" id="A0AAD4BJ30"/>
<dbReference type="GO" id="GO:0003924">
    <property type="term" value="F:GTPase activity"/>
    <property type="evidence" value="ECO:0007669"/>
    <property type="project" value="InterPro"/>
</dbReference>
<dbReference type="PANTHER" id="PTHR45909">
    <property type="entry name" value="ADP-RIBOSYLATION FACTOR-RELATED PROTEIN 1"/>
    <property type="match status" value="1"/>
</dbReference>